<comment type="similarity">
    <text evidence="1">Belongs to the HSBP1 family.</text>
</comment>
<feature type="region of interest" description="Disordered" evidence="2">
    <location>
        <begin position="26"/>
        <end position="53"/>
    </location>
</feature>
<name>A0A4T0M4P9_9BASI</name>
<protein>
    <submittedName>
        <fullName evidence="4">Uncharacterized protein</fullName>
    </submittedName>
</protein>
<keyword evidence="3" id="KW-0732">Signal</keyword>
<feature type="chain" id="PRO_5020674770" evidence="3">
    <location>
        <begin position="23"/>
        <end position="133"/>
    </location>
</feature>
<evidence type="ECO:0000256" key="3">
    <source>
        <dbReference type="SAM" id="SignalP"/>
    </source>
</evidence>
<comment type="caution">
    <text evidence="4">The sequence shown here is derived from an EMBL/GenBank/DDBJ whole genome shotgun (WGS) entry which is preliminary data.</text>
</comment>
<dbReference type="Pfam" id="PF06825">
    <property type="entry name" value="HSBP1"/>
    <property type="match status" value="1"/>
</dbReference>
<accession>A0A4T0M4P9</accession>
<dbReference type="AlphaFoldDB" id="A0A4T0M4P9"/>
<evidence type="ECO:0000313" key="4">
    <source>
        <dbReference type="EMBL" id="TIB77633.1"/>
    </source>
</evidence>
<reference evidence="4 5" key="1">
    <citation type="submission" date="2019-03" db="EMBL/GenBank/DDBJ databases">
        <title>Sequencing 25 genomes of Wallemia mellicola.</title>
        <authorList>
            <person name="Gostincar C."/>
        </authorList>
    </citation>
    <scope>NUCLEOTIDE SEQUENCE [LARGE SCALE GENOMIC DNA]</scope>
    <source>
        <strain evidence="4 5">EXF-6152</strain>
    </source>
</reference>
<evidence type="ECO:0000256" key="1">
    <source>
        <dbReference type="ARBA" id="ARBA00006349"/>
    </source>
</evidence>
<sequence length="133" mass="14953">MKYDLYFLFLPLFLIDSRLLEGKPPRSMSLKPAAPLSTKTNSSTNTKKENEMDISCPHELTAFVRYIGTKVEDVLNKLDTKFDVMSNTVLERMNEMSDRVDSLEASIQELVSSAGPMSPRIPSPRPVKSPSNE</sequence>
<proteinExistence type="inferred from homology"/>
<dbReference type="EMBL" id="SPRC01000032">
    <property type="protein sequence ID" value="TIB77633.1"/>
    <property type="molecule type" value="Genomic_DNA"/>
</dbReference>
<gene>
    <name evidence="4" type="ORF">E3Q22_02928</name>
</gene>
<dbReference type="Proteomes" id="UP000310685">
    <property type="component" value="Unassembled WGS sequence"/>
</dbReference>
<dbReference type="InterPro" id="IPR009643">
    <property type="entry name" value="HS1-bd"/>
</dbReference>
<dbReference type="GO" id="GO:0003714">
    <property type="term" value="F:transcription corepressor activity"/>
    <property type="evidence" value="ECO:0007669"/>
    <property type="project" value="InterPro"/>
</dbReference>
<feature type="signal peptide" evidence="3">
    <location>
        <begin position="1"/>
        <end position="22"/>
    </location>
</feature>
<organism evidence="4 5">
    <name type="scientific">Wallemia mellicola</name>
    <dbReference type="NCBI Taxonomy" id="1708541"/>
    <lineage>
        <taxon>Eukaryota</taxon>
        <taxon>Fungi</taxon>
        <taxon>Dikarya</taxon>
        <taxon>Basidiomycota</taxon>
        <taxon>Wallemiomycotina</taxon>
        <taxon>Wallemiomycetes</taxon>
        <taxon>Wallemiales</taxon>
        <taxon>Wallemiaceae</taxon>
        <taxon>Wallemia</taxon>
    </lineage>
</organism>
<evidence type="ECO:0000313" key="5">
    <source>
        <dbReference type="Proteomes" id="UP000310685"/>
    </source>
</evidence>
<dbReference type="Gene3D" id="1.20.5.430">
    <property type="match status" value="1"/>
</dbReference>
<evidence type="ECO:0000256" key="2">
    <source>
        <dbReference type="SAM" id="MobiDB-lite"/>
    </source>
</evidence>
<feature type="region of interest" description="Disordered" evidence="2">
    <location>
        <begin position="109"/>
        <end position="133"/>
    </location>
</feature>